<dbReference type="AlphaFoldDB" id="B7Q5C7"/>
<dbReference type="HOGENOM" id="CLU_1191037_0_0_1"/>
<evidence type="ECO:0000256" key="2">
    <source>
        <dbReference type="SAM" id="SignalP"/>
    </source>
</evidence>
<proteinExistence type="predicted"/>
<reference evidence="4" key="2">
    <citation type="submission" date="2020-05" db="UniProtKB">
        <authorList>
            <consortium name="EnsemblMetazoa"/>
        </authorList>
    </citation>
    <scope>IDENTIFICATION</scope>
    <source>
        <strain evidence="4">wikel</strain>
    </source>
</reference>
<accession>B7Q5C7</accession>
<dbReference type="EMBL" id="ABJB010954648">
    <property type="status" value="NOT_ANNOTATED_CDS"/>
    <property type="molecule type" value="Genomic_DNA"/>
</dbReference>
<evidence type="ECO:0000313" key="4">
    <source>
        <dbReference type="EnsemblMetazoa" id="ISCW021844-PA"/>
    </source>
</evidence>
<reference evidence="3 5" key="1">
    <citation type="submission" date="2008-03" db="EMBL/GenBank/DDBJ databases">
        <title>Annotation of Ixodes scapularis.</title>
        <authorList>
            <consortium name="Ixodes scapularis Genome Project Consortium"/>
            <person name="Caler E."/>
            <person name="Hannick L.I."/>
            <person name="Bidwell S."/>
            <person name="Joardar V."/>
            <person name="Thiagarajan M."/>
            <person name="Amedeo P."/>
            <person name="Galinsky K.J."/>
            <person name="Schobel S."/>
            <person name="Inman J."/>
            <person name="Hostetler J."/>
            <person name="Miller J."/>
            <person name="Hammond M."/>
            <person name="Megy K."/>
            <person name="Lawson D."/>
            <person name="Kodira C."/>
            <person name="Sutton G."/>
            <person name="Meyer J."/>
            <person name="Hill C.A."/>
            <person name="Birren B."/>
            <person name="Nene V."/>
            <person name="Collins F."/>
            <person name="Alarcon-Chaidez F."/>
            <person name="Wikel S."/>
            <person name="Strausberg R."/>
        </authorList>
    </citation>
    <scope>NUCLEOTIDE SEQUENCE [LARGE SCALE GENOMIC DNA]</scope>
    <source>
        <strain evidence="5">Wikel</strain>
        <strain evidence="3">Wikel colony</strain>
    </source>
</reference>
<name>B7Q5C7_IXOSC</name>
<keyword evidence="5" id="KW-1185">Reference proteome</keyword>
<evidence type="ECO:0000313" key="3">
    <source>
        <dbReference type="EMBL" id="EEC14049.1"/>
    </source>
</evidence>
<keyword evidence="1" id="KW-1133">Transmembrane helix</keyword>
<dbReference type="VEuPathDB" id="VectorBase:ISCI021844"/>
<protein>
    <submittedName>
        <fullName evidence="3 4">Uncharacterized protein</fullName>
    </submittedName>
</protein>
<dbReference type="Proteomes" id="UP000001555">
    <property type="component" value="Unassembled WGS sequence"/>
</dbReference>
<feature type="transmembrane region" description="Helical" evidence="1">
    <location>
        <begin position="68"/>
        <end position="95"/>
    </location>
</feature>
<dbReference type="EMBL" id="ABJB010515516">
    <property type="status" value="NOT_ANNOTATED_CDS"/>
    <property type="molecule type" value="Genomic_DNA"/>
</dbReference>
<keyword evidence="1" id="KW-0812">Transmembrane</keyword>
<gene>
    <name evidence="3" type="ORF">IscW_ISCW021844</name>
</gene>
<organism>
    <name type="scientific">Ixodes scapularis</name>
    <name type="common">Black-legged tick</name>
    <name type="synonym">Deer tick</name>
    <dbReference type="NCBI Taxonomy" id="6945"/>
    <lineage>
        <taxon>Eukaryota</taxon>
        <taxon>Metazoa</taxon>
        <taxon>Ecdysozoa</taxon>
        <taxon>Arthropoda</taxon>
        <taxon>Chelicerata</taxon>
        <taxon>Arachnida</taxon>
        <taxon>Acari</taxon>
        <taxon>Parasitiformes</taxon>
        <taxon>Ixodida</taxon>
        <taxon>Ixodoidea</taxon>
        <taxon>Ixodidae</taxon>
        <taxon>Ixodinae</taxon>
        <taxon>Ixodes</taxon>
    </lineage>
</organism>
<dbReference type="EnsemblMetazoa" id="ISCW021844-RA">
    <property type="protein sequence ID" value="ISCW021844-PA"/>
    <property type="gene ID" value="ISCW021844"/>
</dbReference>
<feature type="signal peptide" evidence="2">
    <location>
        <begin position="1"/>
        <end position="24"/>
    </location>
</feature>
<dbReference type="VEuPathDB" id="VectorBase:ISCW021844"/>
<dbReference type="EMBL" id="DS860684">
    <property type="protein sequence ID" value="EEC14049.1"/>
    <property type="molecule type" value="Genomic_DNA"/>
</dbReference>
<sequence>MTWGTRTLVLALLVLLHIGTTIWAAPHENHQKEHGAAPTPLSLDKQKRQSDTSEILIESIADDDSHGIIPLLLGLLVLGTLILLALLLLGCLLLIRVAETRYSKYRLLQSDDPDAAHGQPTTNSKPSQTFTYVDLSNMECACQDRTTGGHTTVVQPKFAVQFQTASRVEASVPQMVAYFDRGQSSKHGLDKGELIRNELQVLTPLTVCLCPFISKVTFFTAHSGAGPLSPGEK</sequence>
<dbReference type="PaxDb" id="6945-B7Q5C7"/>
<keyword evidence="1" id="KW-0472">Membrane</keyword>
<evidence type="ECO:0000256" key="1">
    <source>
        <dbReference type="SAM" id="Phobius"/>
    </source>
</evidence>
<feature type="chain" id="PRO_5014568237" evidence="2">
    <location>
        <begin position="25"/>
        <end position="233"/>
    </location>
</feature>
<dbReference type="InParanoid" id="B7Q5C7"/>
<keyword evidence="2" id="KW-0732">Signal</keyword>
<evidence type="ECO:0000313" key="5">
    <source>
        <dbReference type="Proteomes" id="UP000001555"/>
    </source>
</evidence>